<dbReference type="AlphaFoldDB" id="A0A2W6NPE4"/>
<keyword evidence="1" id="KW-0472">Membrane</keyword>
<sequence length="413" mass="46150">MNQRDLDQELRELGKANADKVPDMIRHRQEEVYAALESLPMMQKRSHHRKKSVRSVSLVYRFLLTAAAVMIVAIGSLLGGATVSPTIAASLQSVPLIGSLFKLAADDLGLQTLEESGLADVVEASATHDGITLRIPELVYDGIRLSIIVTRDGEKRSGGILDQISTGNGTKSKYPKGAIHSFDAQIDGRPIDGQDNGWNMVLKAKRTSDPNTAIYELTPRSASQQFTSALPDAFTLTVQIGLEGIEEPFVMEIPVRQQHAKVMSTIQKSREWRGHKLTLSEIQFTPITTQMLLSVDSDDQEWKRRLWFELWDDRGNVLGFIGGYGEHETRHAEELRYNVLFERMAKAPSSIKLKAFLPEMEDPTSSSGHFKLNERGEVIKNYINELEITFPVDQAVIQKLYEISSETRGDDKS</sequence>
<protein>
    <recommendedName>
        <fullName evidence="6">DUF4179 domain-containing protein</fullName>
    </recommendedName>
</protein>
<dbReference type="Gene3D" id="2.60.40.1630">
    <property type="entry name" value="bacillus anthracis domain"/>
    <property type="match status" value="1"/>
</dbReference>
<dbReference type="Gene3D" id="2.60.40.1640">
    <property type="entry name" value="Conserved domain protein"/>
    <property type="match status" value="1"/>
</dbReference>
<evidence type="ECO:0000313" key="5">
    <source>
        <dbReference type="Proteomes" id="UP000249204"/>
    </source>
</evidence>
<feature type="transmembrane region" description="Helical" evidence="1">
    <location>
        <begin position="58"/>
        <end position="78"/>
    </location>
</feature>
<evidence type="ECO:0000256" key="1">
    <source>
        <dbReference type="SAM" id="Phobius"/>
    </source>
</evidence>
<keyword evidence="1" id="KW-1133">Transmembrane helix</keyword>
<proteinExistence type="predicted"/>
<evidence type="ECO:0000259" key="3">
    <source>
        <dbReference type="Pfam" id="PF18705"/>
    </source>
</evidence>
<evidence type="ECO:0000259" key="2">
    <source>
        <dbReference type="Pfam" id="PF13786"/>
    </source>
</evidence>
<accession>A0A2W6NPE4</accession>
<evidence type="ECO:0008006" key="6">
    <source>
        <dbReference type="Google" id="ProtNLM"/>
    </source>
</evidence>
<feature type="domain" description="DUF5643" evidence="3">
    <location>
        <begin position="265"/>
        <end position="366"/>
    </location>
</feature>
<dbReference type="Proteomes" id="UP000249204">
    <property type="component" value="Unassembled WGS sequence"/>
</dbReference>
<dbReference type="Pfam" id="PF13786">
    <property type="entry name" value="DUF4179"/>
    <property type="match status" value="1"/>
</dbReference>
<gene>
    <name evidence="4" type="ORF">DN757_00600</name>
</gene>
<comment type="caution">
    <text evidence="4">The sequence shown here is derived from an EMBL/GenBank/DDBJ whole genome shotgun (WGS) entry which is preliminary data.</text>
</comment>
<reference evidence="4 5" key="1">
    <citation type="submission" date="2018-06" db="EMBL/GenBank/DDBJ databases">
        <title>Isolation of heavy metals resistant Paenibacillus silvae NC2 from Gold-Copper mine in ZiJin, China.</title>
        <authorList>
            <person name="Xu J."/>
            <person name="Mazhar H.S."/>
            <person name="Rensing C."/>
        </authorList>
    </citation>
    <scope>NUCLEOTIDE SEQUENCE [LARGE SCALE GENOMIC DNA]</scope>
    <source>
        <strain evidence="4 5">NC2</strain>
    </source>
</reference>
<keyword evidence="1" id="KW-0812">Transmembrane</keyword>
<feature type="domain" description="DUF4179" evidence="2">
    <location>
        <begin position="64"/>
        <end position="150"/>
    </location>
</feature>
<organism evidence="4 5">
    <name type="scientific">Paenibacillus silvae</name>
    <dbReference type="NCBI Taxonomy" id="1325358"/>
    <lineage>
        <taxon>Bacteria</taxon>
        <taxon>Bacillati</taxon>
        <taxon>Bacillota</taxon>
        <taxon>Bacilli</taxon>
        <taxon>Bacillales</taxon>
        <taxon>Paenibacillaceae</taxon>
        <taxon>Paenibacillus</taxon>
    </lineage>
</organism>
<evidence type="ECO:0000313" key="4">
    <source>
        <dbReference type="EMBL" id="PZT57752.1"/>
    </source>
</evidence>
<dbReference type="EMBL" id="QKWW01000002">
    <property type="protein sequence ID" value="PZT57752.1"/>
    <property type="molecule type" value="Genomic_DNA"/>
</dbReference>
<dbReference type="RefSeq" id="WP_111268336.1">
    <property type="nucleotide sequence ID" value="NZ_QKWW01000002.1"/>
</dbReference>
<dbReference type="InterPro" id="IPR040680">
    <property type="entry name" value="DUF5643"/>
</dbReference>
<dbReference type="Pfam" id="PF18705">
    <property type="entry name" value="DUF5643"/>
    <property type="match status" value="1"/>
</dbReference>
<name>A0A2W6NPE4_9BACL</name>
<dbReference type="InterPro" id="IPR025436">
    <property type="entry name" value="DUF4179"/>
</dbReference>